<evidence type="ECO:0000313" key="2">
    <source>
        <dbReference type="EMBL" id="OAV85936.1"/>
    </source>
</evidence>
<reference evidence="3 4" key="3">
    <citation type="journal article" date="2017" name="G3 (Bethesda)">
        <title>Comparative analysis highlights variable genome content of wheat rusts and divergence of the mating loci.</title>
        <authorList>
            <person name="Cuomo C.A."/>
            <person name="Bakkeren G."/>
            <person name="Khalil H.B."/>
            <person name="Panwar V."/>
            <person name="Joly D."/>
            <person name="Linning R."/>
            <person name="Sakthikumar S."/>
            <person name="Song X."/>
            <person name="Adiconis X."/>
            <person name="Fan L."/>
            <person name="Goldberg J.M."/>
            <person name="Levin J.Z."/>
            <person name="Young S."/>
            <person name="Zeng Q."/>
            <person name="Anikster Y."/>
            <person name="Bruce M."/>
            <person name="Wang M."/>
            <person name="Yin C."/>
            <person name="McCallum B."/>
            <person name="Szabo L.J."/>
            <person name="Hulbert S."/>
            <person name="Chen X."/>
            <person name="Fellers J.P."/>
        </authorList>
    </citation>
    <scope>NUCLEOTIDE SEQUENCE</scope>
    <source>
        <strain evidence="3">isolate 1-1 / race 1 (BBBD)</strain>
        <strain evidence="4">Isolate 1-1 / race 1 (BBBD)</strain>
    </source>
</reference>
<feature type="region of interest" description="Disordered" evidence="1">
    <location>
        <begin position="1"/>
        <end position="40"/>
    </location>
</feature>
<feature type="non-terminal residue" evidence="2">
    <location>
        <position position="120"/>
    </location>
</feature>
<evidence type="ECO:0000313" key="4">
    <source>
        <dbReference type="Proteomes" id="UP000005240"/>
    </source>
</evidence>
<dbReference type="Proteomes" id="UP000005240">
    <property type="component" value="Unassembled WGS sequence"/>
</dbReference>
<feature type="compositionally biased region" description="Polar residues" evidence="1">
    <location>
        <begin position="20"/>
        <end position="34"/>
    </location>
</feature>
<dbReference type="EnsemblFungi" id="PTTG_09675-t43_1">
    <property type="protein sequence ID" value="PTTG_09675-t43_1-p1"/>
    <property type="gene ID" value="PTTG_09675"/>
</dbReference>
<sequence length="120" mass="13389">QPSTPLHPNAFPDPIKPDLSPSTGINPSAHSATSIDRPIGGKAAKQRCIKGYKHNEAIAQANKLTEIAQERLGAFQKGNEILIAKNDIEKEKLKIEEEKLVLEKEKVMIKKEFFRSETQM</sequence>
<organism evidence="2">
    <name type="scientific">Puccinia triticina (isolate 1-1 / race 1 (BBBD))</name>
    <name type="common">Brown leaf rust fungus</name>
    <dbReference type="NCBI Taxonomy" id="630390"/>
    <lineage>
        <taxon>Eukaryota</taxon>
        <taxon>Fungi</taxon>
        <taxon>Dikarya</taxon>
        <taxon>Basidiomycota</taxon>
        <taxon>Pucciniomycotina</taxon>
        <taxon>Pucciniomycetes</taxon>
        <taxon>Pucciniales</taxon>
        <taxon>Pucciniaceae</taxon>
        <taxon>Puccinia</taxon>
    </lineage>
</organism>
<dbReference type="VEuPathDB" id="FungiDB:PTTG_09675"/>
<reference evidence="2" key="2">
    <citation type="submission" date="2016-05" db="EMBL/GenBank/DDBJ databases">
        <title>Comparative analysis highlights variable genome content of wheat rusts and divergence of the mating loci.</title>
        <authorList>
            <person name="Cuomo C.A."/>
            <person name="Bakkeren G."/>
            <person name="Szabo L."/>
            <person name="Khalil H."/>
            <person name="Joly D."/>
            <person name="Goldberg J."/>
            <person name="Young S."/>
            <person name="Zeng Q."/>
            <person name="Fellers J."/>
        </authorList>
    </citation>
    <scope>NUCLEOTIDE SEQUENCE [LARGE SCALE GENOMIC DNA]</scope>
    <source>
        <strain evidence="2">1-1 BBBD Race 1</strain>
    </source>
</reference>
<dbReference type="AlphaFoldDB" id="A0A180FZT0"/>
<evidence type="ECO:0000313" key="3">
    <source>
        <dbReference type="EnsemblFungi" id="PTTG_09675-t43_1-p1"/>
    </source>
</evidence>
<protein>
    <submittedName>
        <fullName evidence="3">NAM-associated domain-containing protein</fullName>
    </submittedName>
</protein>
<name>A0A180FZT0_PUCT1</name>
<evidence type="ECO:0000256" key="1">
    <source>
        <dbReference type="SAM" id="MobiDB-lite"/>
    </source>
</evidence>
<proteinExistence type="predicted"/>
<reference evidence="3" key="4">
    <citation type="submission" date="2025-05" db="UniProtKB">
        <authorList>
            <consortium name="EnsemblFungi"/>
        </authorList>
    </citation>
    <scope>IDENTIFICATION</scope>
    <source>
        <strain evidence="3">isolate 1-1 / race 1 (BBBD)</strain>
    </source>
</reference>
<accession>A0A180FZT0</accession>
<keyword evidence="4" id="KW-1185">Reference proteome</keyword>
<feature type="non-terminal residue" evidence="2">
    <location>
        <position position="1"/>
    </location>
</feature>
<reference evidence="2" key="1">
    <citation type="submission" date="2009-11" db="EMBL/GenBank/DDBJ databases">
        <authorList>
            <consortium name="The Broad Institute Genome Sequencing Platform"/>
            <person name="Ward D."/>
            <person name="Feldgarden M."/>
            <person name="Earl A."/>
            <person name="Young S.K."/>
            <person name="Zeng Q."/>
            <person name="Koehrsen M."/>
            <person name="Alvarado L."/>
            <person name="Berlin A."/>
            <person name="Bochicchio J."/>
            <person name="Borenstein D."/>
            <person name="Chapman S.B."/>
            <person name="Chen Z."/>
            <person name="Engels R."/>
            <person name="Freedman E."/>
            <person name="Gellesch M."/>
            <person name="Goldberg J."/>
            <person name="Griggs A."/>
            <person name="Gujja S."/>
            <person name="Heilman E."/>
            <person name="Heiman D."/>
            <person name="Hepburn T."/>
            <person name="Howarth C."/>
            <person name="Jen D."/>
            <person name="Larson L."/>
            <person name="Lewis B."/>
            <person name="Mehta T."/>
            <person name="Park D."/>
            <person name="Pearson M."/>
            <person name="Roberts A."/>
            <person name="Saif S."/>
            <person name="Shea T."/>
            <person name="Shenoy N."/>
            <person name="Sisk P."/>
            <person name="Stolte C."/>
            <person name="Sykes S."/>
            <person name="Thomson T."/>
            <person name="Walk T."/>
            <person name="White J."/>
            <person name="Yandava C."/>
            <person name="Izard J."/>
            <person name="Baranova O.V."/>
            <person name="Blanton J.M."/>
            <person name="Tanner A.C."/>
            <person name="Dewhirst F.E."/>
            <person name="Haas B."/>
            <person name="Nusbaum C."/>
            <person name="Birren B."/>
        </authorList>
    </citation>
    <scope>NUCLEOTIDE SEQUENCE [LARGE SCALE GENOMIC DNA]</scope>
    <source>
        <strain evidence="2">1-1 BBBD Race 1</strain>
    </source>
</reference>
<dbReference type="EMBL" id="ADAS02002147">
    <property type="protein sequence ID" value="OAV85936.1"/>
    <property type="molecule type" value="Genomic_DNA"/>
</dbReference>
<gene>
    <name evidence="2" type="ORF">PTTG_09675</name>
</gene>